<evidence type="ECO:0000313" key="3">
    <source>
        <dbReference type="EMBL" id="GAA2340466.1"/>
    </source>
</evidence>
<sequence length="77" mass="8211">MSPEPASQMAQLNRAVWRKSSRSSDSGNGQCVEVAGLVSAVAVRDSKLPTEGEFPHLLVNPGDWSAFLAGVKSGERR</sequence>
<comment type="caution">
    <text evidence="3">The sequence shown here is derived from an EMBL/GenBank/DDBJ whole genome shotgun (WGS) entry which is preliminary data.</text>
</comment>
<name>A0ABP5SZM4_9ACTN</name>
<organism evidence="3 4">
    <name type="scientific">Glycomyces rutgersensis</name>
    <dbReference type="NCBI Taxonomy" id="58115"/>
    <lineage>
        <taxon>Bacteria</taxon>
        <taxon>Bacillati</taxon>
        <taxon>Actinomycetota</taxon>
        <taxon>Actinomycetes</taxon>
        <taxon>Glycomycetales</taxon>
        <taxon>Glycomycetaceae</taxon>
        <taxon>Glycomyces</taxon>
    </lineage>
</organism>
<feature type="region of interest" description="Disordered" evidence="1">
    <location>
        <begin position="1"/>
        <end position="29"/>
    </location>
</feature>
<dbReference type="InterPro" id="IPR007278">
    <property type="entry name" value="DUF397"/>
</dbReference>
<dbReference type="Pfam" id="PF04149">
    <property type="entry name" value="DUF397"/>
    <property type="match status" value="1"/>
</dbReference>
<evidence type="ECO:0000259" key="2">
    <source>
        <dbReference type="Pfam" id="PF04149"/>
    </source>
</evidence>
<protein>
    <submittedName>
        <fullName evidence="3">DUF397 domain-containing protein</fullName>
    </submittedName>
</protein>
<gene>
    <name evidence="3" type="ORF">GCM10010403_36460</name>
</gene>
<evidence type="ECO:0000256" key="1">
    <source>
        <dbReference type="SAM" id="MobiDB-lite"/>
    </source>
</evidence>
<dbReference type="EMBL" id="BAAASX010000006">
    <property type="protein sequence ID" value="GAA2340466.1"/>
    <property type="molecule type" value="Genomic_DNA"/>
</dbReference>
<dbReference type="Proteomes" id="UP001501584">
    <property type="component" value="Unassembled WGS sequence"/>
</dbReference>
<accession>A0ABP5SZM4</accession>
<reference evidence="4" key="1">
    <citation type="journal article" date="2019" name="Int. J. Syst. Evol. Microbiol.">
        <title>The Global Catalogue of Microorganisms (GCM) 10K type strain sequencing project: providing services to taxonomists for standard genome sequencing and annotation.</title>
        <authorList>
            <consortium name="The Broad Institute Genomics Platform"/>
            <consortium name="The Broad Institute Genome Sequencing Center for Infectious Disease"/>
            <person name="Wu L."/>
            <person name="Ma J."/>
        </authorList>
    </citation>
    <scope>NUCLEOTIDE SEQUENCE [LARGE SCALE GENOMIC DNA]</scope>
    <source>
        <strain evidence="4">JCM 6238</strain>
    </source>
</reference>
<evidence type="ECO:0000313" key="4">
    <source>
        <dbReference type="Proteomes" id="UP001501584"/>
    </source>
</evidence>
<proteinExistence type="predicted"/>
<keyword evidence="4" id="KW-1185">Reference proteome</keyword>
<feature type="domain" description="DUF397" evidence="2">
    <location>
        <begin position="15"/>
        <end position="72"/>
    </location>
</feature>